<dbReference type="InterPro" id="IPR037523">
    <property type="entry name" value="VOC_core"/>
</dbReference>
<reference evidence="2 3" key="1">
    <citation type="submission" date="2018-06" db="EMBL/GenBank/DDBJ databases">
        <title>Genomic Encyclopedia of Type Strains, Phase IV (KMG-IV): sequencing the most valuable type-strain genomes for metagenomic binning, comparative biology and taxonomic classification.</title>
        <authorList>
            <person name="Goeker M."/>
        </authorList>
    </citation>
    <scope>NUCLEOTIDE SEQUENCE [LARGE SCALE GENOMIC DNA]</scope>
    <source>
        <strain evidence="2 3">DSM 24875</strain>
    </source>
</reference>
<dbReference type="Gene3D" id="3.10.180.10">
    <property type="entry name" value="2,3-Dihydroxybiphenyl 1,2-Dioxygenase, domain 1"/>
    <property type="match status" value="2"/>
</dbReference>
<dbReference type="GO" id="GO:0051213">
    <property type="term" value="F:dioxygenase activity"/>
    <property type="evidence" value="ECO:0007669"/>
    <property type="project" value="UniProtKB-KW"/>
</dbReference>
<gene>
    <name evidence="2" type="ORF">DFR50_1487</name>
</gene>
<dbReference type="Pfam" id="PF00903">
    <property type="entry name" value="Glyoxalase"/>
    <property type="match status" value="2"/>
</dbReference>
<comment type="caution">
    <text evidence="2">The sequence shown here is derived from an EMBL/GenBank/DDBJ whole genome shotgun (WGS) entry which is preliminary data.</text>
</comment>
<keyword evidence="2" id="KW-0560">Oxidoreductase</keyword>
<keyword evidence="2" id="KW-0223">Dioxygenase</keyword>
<protein>
    <submittedName>
        <fullName evidence="2">Catechol-2,3-dioxygenase</fullName>
    </submittedName>
</protein>
<sequence>MTAIQGYVKPTRRPGALGVHSLDHFHFVVPDLAVARTFYDAFGLDVGERGGALSLATRGSPHVWGTIGEGPRKKHRSMTFGAFEDDLDRFAERLQAQGVKRVDPPAGVDSNGLWFHDHDGNLVEIAAAPKTSPSEKSAFVQFSAGPLTRGAPNRGAVARTHPRRLAHVLLFTTDVARGIDFYSRVLGLRLSDRSGDGIAFLHGIHGSDHHMIALARSSAPGFHHLSWDVGSVDEIGIGATHMLGKGYAKGWGLGRHVLGSNFFHYVGDPWGSFAEYSADIDFVPHDADWPAADHPPEDSFYVWGPNPPADFVHNYEA</sequence>
<dbReference type="PANTHER" id="PTHR21366">
    <property type="entry name" value="GLYOXALASE FAMILY PROTEIN"/>
    <property type="match status" value="1"/>
</dbReference>
<dbReference type="SUPFAM" id="SSF54593">
    <property type="entry name" value="Glyoxalase/Bleomycin resistance protein/Dihydroxybiphenyl dioxygenase"/>
    <property type="match status" value="1"/>
</dbReference>
<evidence type="ECO:0000313" key="3">
    <source>
        <dbReference type="Proteomes" id="UP000253529"/>
    </source>
</evidence>
<proteinExistence type="predicted"/>
<dbReference type="PROSITE" id="PS51819">
    <property type="entry name" value="VOC"/>
    <property type="match status" value="2"/>
</dbReference>
<dbReference type="InterPro" id="IPR050383">
    <property type="entry name" value="GlyoxalaseI/FosfomycinResist"/>
</dbReference>
<evidence type="ECO:0000259" key="1">
    <source>
        <dbReference type="PROSITE" id="PS51819"/>
    </source>
</evidence>
<evidence type="ECO:0000313" key="2">
    <source>
        <dbReference type="EMBL" id="RBP02866.1"/>
    </source>
</evidence>
<dbReference type="RefSeq" id="WP_113893093.1">
    <property type="nucleotide sequence ID" value="NZ_QNRK01000048.1"/>
</dbReference>
<dbReference type="Proteomes" id="UP000253529">
    <property type="component" value="Unassembled WGS sequence"/>
</dbReference>
<dbReference type="InterPro" id="IPR029068">
    <property type="entry name" value="Glyas_Bleomycin-R_OHBP_Dase"/>
</dbReference>
<dbReference type="EMBL" id="QNRK01000048">
    <property type="protein sequence ID" value="RBP02866.1"/>
    <property type="molecule type" value="Genomic_DNA"/>
</dbReference>
<feature type="domain" description="VOC" evidence="1">
    <location>
        <begin position="164"/>
        <end position="279"/>
    </location>
</feature>
<dbReference type="OrthoDB" id="9803142at2"/>
<name>A0A366ELK3_9HYPH</name>
<dbReference type="InterPro" id="IPR004360">
    <property type="entry name" value="Glyas_Fos-R_dOase_dom"/>
</dbReference>
<organism evidence="2 3">
    <name type="scientific">Roseiarcus fermentans</name>
    <dbReference type="NCBI Taxonomy" id="1473586"/>
    <lineage>
        <taxon>Bacteria</taxon>
        <taxon>Pseudomonadati</taxon>
        <taxon>Pseudomonadota</taxon>
        <taxon>Alphaproteobacteria</taxon>
        <taxon>Hyphomicrobiales</taxon>
        <taxon>Roseiarcaceae</taxon>
        <taxon>Roseiarcus</taxon>
    </lineage>
</organism>
<dbReference type="AlphaFoldDB" id="A0A366ELK3"/>
<feature type="domain" description="VOC" evidence="1">
    <location>
        <begin position="21"/>
        <end position="128"/>
    </location>
</feature>
<accession>A0A366ELK3</accession>
<dbReference type="PANTHER" id="PTHR21366:SF14">
    <property type="entry name" value="GLYOXALASE DOMAIN-CONTAINING PROTEIN 5"/>
    <property type="match status" value="1"/>
</dbReference>
<keyword evidence="3" id="KW-1185">Reference proteome</keyword>